<dbReference type="AlphaFoldDB" id="A0A1Y1HNI9"/>
<sequence>MACPTLKRDLARMVSACARLGDLDCALTVIDKMKERGWQPDSNTLNHLLWSPWEIADKGLPGGSGKCEERERIDGCEWGVVKGLKGVRRKRVRWVGGPPTLPSDCLARSKQDAPPSDTRPWDELPTELLVGILRRLGDERGVLIASAVCCGWREGLAEGVTELSLKWCRTAAVPALVTHTVPRFRNLHALSLWRCPSLTDTAVAAVAASCHHLRILDLSLGSQLSDDALRALAGGCPKLKSLDVSGCVRFTEGGFVTLFSKCKELRAVNLCGCVGGVSDKVLRAMAWNCRDLQSVNLGWCDRVTDYGLSALAAGCPSLEVLDLCGCTSTTDRAVVALAGNCLRLRALGLHCCRLLTDRSIYALAASAAQRKELKIAGSLSPECTITTSTFSARLSGSQDARRPKNAGAPQFGLLSLNVSGCVLLKAPAMQALCDAFPSLHTCPKQRSLNVSGCLALTNVRCKCRQKAL</sequence>
<evidence type="ECO:0000313" key="5">
    <source>
        <dbReference type="Proteomes" id="UP000054558"/>
    </source>
</evidence>
<gene>
    <name evidence="4" type="ORF">KFL_000090200</name>
</gene>
<feature type="domain" description="F-box/LRR-repeat protein 15-like leucin rich repeat" evidence="3">
    <location>
        <begin position="180"/>
        <end position="312"/>
    </location>
</feature>
<dbReference type="Gene3D" id="3.80.10.10">
    <property type="entry name" value="Ribonuclease Inhibitor"/>
    <property type="match status" value="3"/>
</dbReference>
<dbReference type="InterPro" id="IPR057207">
    <property type="entry name" value="FBXL15_LRR"/>
</dbReference>
<keyword evidence="5" id="KW-1185">Reference proteome</keyword>
<dbReference type="GO" id="GO:0005737">
    <property type="term" value="C:cytoplasm"/>
    <property type="evidence" value="ECO:0000318"/>
    <property type="project" value="GO_Central"/>
</dbReference>
<dbReference type="Pfam" id="PF25372">
    <property type="entry name" value="DUF7885"/>
    <property type="match status" value="1"/>
</dbReference>
<dbReference type="PROSITE" id="PS51375">
    <property type="entry name" value="PPR"/>
    <property type="match status" value="1"/>
</dbReference>
<evidence type="ECO:0000256" key="2">
    <source>
        <dbReference type="PROSITE-ProRule" id="PRU00708"/>
    </source>
</evidence>
<name>A0A1Y1HNI9_KLENI</name>
<dbReference type="PANTHER" id="PTHR13318">
    <property type="entry name" value="PARTNER OF PAIRED, ISOFORM B-RELATED"/>
    <property type="match status" value="1"/>
</dbReference>
<accession>A0A1Y1HNI9</accession>
<dbReference type="PANTHER" id="PTHR13318:SF258">
    <property type="entry name" value="F-BOX PROTEIN SKP2A"/>
    <property type="match status" value="1"/>
</dbReference>
<dbReference type="OrthoDB" id="2020315at2759"/>
<dbReference type="InterPro" id="IPR032675">
    <property type="entry name" value="LRR_dom_sf"/>
</dbReference>
<organism evidence="4 5">
    <name type="scientific">Klebsormidium nitens</name>
    <name type="common">Green alga</name>
    <name type="synonym">Ulothrix nitens</name>
    <dbReference type="NCBI Taxonomy" id="105231"/>
    <lineage>
        <taxon>Eukaryota</taxon>
        <taxon>Viridiplantae</taxon>
        <taxon>Streptophyta</taxon>
        <taxon>Klebsormidiophyceae</taxon>
        <taxon>Klebsormidiales</taxon>
        <taxon>Klebsormidiaceae</taxon>
        <taxon>Klebsormidium</taxon>
    </lineage>
</organism>
<evidence type="ECO:0000256" key="1">
    <source>
        <dbReference type="ARBA" id="ARBA00022737"/>
    </source>
</evidence>
<reference evidence="4 5" key="1">
    <citation type="journal article" date="2014" name="Nat. Commun.">
        <title>Klebsormidium flaccidum genome reveals primary factors for plant terrestrial adaptation.</title>
        <authorList>
            <person name="Hori K."/>
            <person name="Maruyama F."/>
            <person name="Fujisawa T."/>
            <person name="Togashi T."/>
            <person name="Yamamoto N."/>
            <person name="Seo M."/>
            <person name="Sato S."/>
            <person name="Yamada T."/>
            <person name="Mori H."/>
            <person name="Tajima N."/>
            <person name="Moriyama T."/>
            <person name="Ikeuchi M."/>
            <person name="Watanabe M."/>
            <person name="Wada H."/>
            <person name="Kobayashi K."/>
            <person name="Saito M."/>
            <person name="Masuda T."/>
            <person name="Sasaki-Sekimoto Y."/>
            <person name="Mashiguchi K."/>
            <person name="Awai K."/>
            <person name="Shimojima M."/>
            <person name="Masuda S."/>
            <person name="Iwai M."/>
            <person name="Nobusawa T."/>
            <person name="Narise T."/>
            <person name="Kondo S."/>
            <person name="Saito H."/>
            <person name="Sato R."/>
            <person name="Murakawa M."/>
            <person name="Ihara Y."/>
            <person name="Oshima-Yamada Y."/>
            <person name="Ohtaka K."/>
            <person name="Satoh M."/>
            <person name="Sonobe K."/>
            <person name="Ishii M."/>
            <person name="Ohtani R."/>
            <person name="Kanamori-Sato M."/>
            <person name="Honoki R."/>
            <person name="Miyazaki D."/>
            <person name="Mochizuki H."/>
            <person name="Umetsu J."/>
            <person name="Higashi K."/>
            <person name="Shibata D."/>
            <person name="Kamiya Y."/>
            <person name="Sato N."/>
            <person name="Nakamura Y."/>
            <person name="Tabata S."/>
            <person name="Ida S."/>
            <person name="Kurokawa K."/>
            <person name="Ohta H."/>
        </authorList>
    </citation>
    <scope>NUCLEOTIDE SEQUENCE [LARGE SCALE GENOMIC DNA]</scope>
    <source>
        <strain evidence="4 5">NIES-2285</strain>
    </source>
</reference>
<dbReference type="CDD" id="cd22161">
    <property type="entry name" value="F-box_AtSKP2-like"/>
    <property type="match status" value="1"/>
</dbReference>
<protein>
    <submittedName>
        <fullName evidence="4">Leucine rich repeat proteins</fullName>
    </submittedName>
</protein>
<dbReference type="STRING" id="105231.A0A1Y1HNI9"/>
<dbReference type="InterPro" id="IPR011990">
    <property type="entry name" value="TPR-like_helical_dom_sf"/>
</dbReference>
<feature type="repeat" description="PPR" evidence="2">
    <location>
        <begin position="6"/>
        <end position="40"/>
    </location>
</feature>
<dbReference type="NCBIfam" id="TIGR00756">
    <property type="entry name" value="PPR"/>
    <property type="match status" value="1"/>
</dbReference>
<dbReference type="SMART" id="SM00367">
    <property type="entry name" value="LRR_CC"/>
    <property type="match status" value="7"/>
</dbReference>
<dbReference type="InterPro" id="IPR036047">
    <property type="entry name" value="F-box-like_dom_sf"/>
</dbReference>
<evidence type="ECO:0000313" key="4">
    <source>
        <dbReference type="EMBL" id="GAQ78176.1"/>
    </source>
</evidence>
<dbReference type="EMBL" id="DF236958">
    <property type="protein sequence ID" value="GAQ78176.1"/>
    <property type="molecule type" value="Genomic_DNA"/>
</dbReference>
<dbReference type="InterPro" id="IPR006553">
    <property type="entry name" value="Leu-rich_rpt_Cys-con_subtyp"/>
</dbReference>
<proteinExistence type="predicted"/>
<dbReference type="SUPFAM" id="SSF81383">
    <property type="entry name" value="F-box domain"/>
    <property type="match status" value="1"/>
</dbReference>
<dbReference type="OMA" id="KHEMWAS"/>
<dbReference type="SUPFAM" id="SSF52047">
    <property type="entry name" value="RNI-like"/>
    <property type="match status" value="1"/>
</dbReference>
<dbReference type="InterPro" id="IPR002885">
    <property type="entry name" value="PPR_rpt"/>
</dbReference>
<evidence type="ECO:0000259" key="3">
    <source>
        <dbReference type="Pfam" id="PF25372"/>
    </source>
</evidence>
<keyword evidence="1" id="KW-0677">Repeat</keyword>
<dbReference type="Proteomes" id="UP000054558">
    <property type="component" value="Unassembled WGS sequence"/>
</dbReference>
<dbReference type="Gene3D" id="1.25.40.10">
    <property type="entry name" value="Tetratricopeptide repeat domain"/>
    <property type="match status" value="1"/>
</dbReference>